<evidence type="ECO:0000313" key="8">
    <source>
        <dbReference type="Proteomes" id="UP001278500"/>
    </source>
</evidence>
<reference evidence="7" key="1">
    <citation type="journal article" date="2023" name="Mol. Phylogenet. Evol.">
        <title>Genome-scale phylogeny and comparative genomics of the fungal order Sordariales.</title>
        <authorList>
            <person name="Hensen N."/>
            <person name="Bonometti L."/>
            <person name="Westerberg I."/>
            <person name="Brannstrom I.O."/>
            <person name="Guillou S."/>
            <person name="Cros-Aarteil S."/>
            <person name="Calhoun S."/>
            <person name="Haridas S."/>
            <person name="Kuo A."/>
            <person name="Mondo S."/>
            <person name="Pangilinan J."/>
            <person name="Riley R."/>
            <person name="LaButti K."/>
            <person name="Andreopoulos B."/>
            <person name="Lipzen A."/>
            <person name="Chen C."/>
            <person name="Yan M."/>
            <person name="Daum C."/>
            <person name="Ng V."/>
            <person name="Clum A."/>
            <person name="Steindorff A."/>
            <person name="Ohm R.A."/>
            <person name="Martin F."/>
            <person name="Silar P."/>
            <person name="Natvig D.O."/>
            <person name="Lalanne C."/>
            <person name="Gautier V."/>
            <person name="Ament-Velasquez S.L."/>
            <person name="Kruys A."/>
            <person name="Hutchinson M.I."/>
            <person name="Powell A.J."/>
            <person name="Barry K."/>
            <person name="Miller A.N."/>
            <person name="Grigoriev I.V."/>
            <person name="Debuchy R."/>
            <person name="Gladieux P."/>
            <person name="Hiltunen Thoren M."/>
            <person name="Johannesson H."/>
        </authorList>
    </citation>
    <scope>NUCLEOTIDE SEQUENCE</scope>
    <source>
        <strain evidence="7">CBS 560.94</strain>
    </source>
</reference>
<keyword evidence="8" id="KW-1185">Reference proteome</keyword>
<keyword evidence="1" id="KW-0805">Transcription regulation</keyword>
<feature type="transmembrane region" description="Helical" evidence="5">
    <location>
        <begin position="380"/>
        <end position="397"/>
    </location>
</feature>
<keyword evidence="5" id="KW-0812">Transmembrane</keyword>
<name>A0AAE0MPR5_9PEZI</name>
<accession>A0AAE0MPR5</accession>
<evidence type="ECO:0000313" key="7">
    <source>
        <dbReference type="EMBL" id="KAK3340414.1"/>
    </source>
</evidence>
<comment type="caution">
    <text evidence="7">The sequence shown here is derived from an EMBL/GenBank/DDBJ whole genome shotgun (WGS) entry which is preliminary data.</text>
</comment>
<dbReference type="Proteomes" id="UP001278500">
    <property type="component" value="Unassembled WGS sequence"/>
</dbReference>
<feature type="region of interest" description="Disordered" evidence="4">
    <location>
        <begin position="470"/>
        <end position="512"/>
    </location>
</feature>
<dbReference type="AlphaFoldDB" id="A0AAE0MPR5"/>
<evidence type="ECO:0000256" key="3">
    <source>
        <dbReference type="ARBA" id="ARBA00023242"/>
    </source>
</evidence>
<keyword evidence="2" id="KW-0804">Transcription</keyword>
<dbReference type="CDD" id="cd12148">
    <property type="entry name" value="fungal_TF_MHR"/>
    <property type="match status" value="1"/>
</dbReference>
<reference evidence="7" key="2">
    <citation type="submission" date="2023-06" db="EMBL/GenBank/DDBJ databases">
        <authorList>
            <consortium name="Lawrence Berkeley National Laboratory"/>
            <person name="Haridas S."/>
            <person name="Hensen N."/>
            <person name="Bonometti L."/>
            <person name="Westerberg I."/>
            <person name="Brannstrom I.O."/>
            <person name="Guillou S."/>
            <person name="Cros-Aarteil S."/>
            <person name="Calhoun S."/>
            <person name="Kuo A."/>
            <person name="Mondo S."/>
            <person name="Pangilinan J."/>
            <person name="Riley R."/>
            <person name="Labutti K."/>
            <person name="Andreopoulos B."/>
            <person name="Lipzen A."/>
            <person name="Chen C."/>
            <person name="Yanf M."/>
            <person name="Daum C."/>
            <person name="Ng V."/>
            <person name="Clum A."/>
            <person name="Steindorff A."/>
            <person name="Ohm R."/>
            <person name="Martin F."/>
            <person name="Silar P."/>
            <person name="Natvig D."/>
            <person name="Lalanne C."/>
            <person name="Gautier V."/>
            <person name="Ament-Velasquez S.L."/>
            <person name="Kruys A."/>
            <person name="Hutchinson M.I."/>
            <person name="Powell A.J."/>
            <person name="Barry K."/>
            <person name="Miller A.N."/>
            <person name="Grigoriev I.V."/>
            <person name="Debuchy R."/>
            <person name="Gladieux P."/>
            <person name="Thoren M.H."/>
            <person name="Johannesson H."/>
        </authorList>
    </citation>
    <scope>NUCLEOTIDE SEQUENCE</scope>
    <source>
        <strain evidence="7">CBS 560.94</strain>
    </source>
</reference>
<dbReference type="GO" id="GO:0000435">
    <property type="term" value="P:positive regulation of transcription from RNA polymerase II promoter by galactose"/>
    <property type="evidence" value="ECO:0007669"/>
    <property type="project" value="TreeGrafter"/>
</dbReference>
<dbReference type="InterPro" id="IPR007219">
    <property type="entry name" value="XnlR_reg_dom"/>
</dbReference>
<dbReference type="PANTHER" id="PTHR47424:SF9">
    <property type="entry name" value="TAH-2"/>
    <property type="match status" value="1"/>
</dbReference>
<dbReference type="GO" id="GO:0006351">
    <property type="term" value="P:DNA-templated transcription"/>
    <property type="evidence" value="ECO:0007669"/>
    <property type="project" value="InterPro"/>
</dbReference>
<dbReference type="GeneID" id="87862133"/>
<evidence type="ECO:0000256" key="5">
    <source>
        <dbReference type="SAM" id="Phobius"/>
    </source>
</evidence>
<evidence type="ECO:0000256" key="1">
    <source>
        <dbReference type="ARBA" id="ARBA00023015"/>
    </source>
</evidence>
<feature type="domain" description="Xylanolytic transcriptional activator regulatory" evidence="6">
    <location>
        <begin position="146"/>
        <end position="222"/>
    </location>
</feature>
<dbReference type="PANTHER" id="PTHR47424">
    <property type="entry name" value="REGULATORY PROTEIN GAL4"/>
    <property type="match status" value="1"/>
</dbReference>
<dbReference type="GO" id="GO:0000978">
    <property type="term" value="F:RNA polymerase II cis-regulatory region sequence-specific DNA binding"/>
    <property type="evidence" value="ECO:0007669"/>
    <property type="project" value="TreeGrafter"/>
</dbReference>
<keyword evidence="5" id="KW-0472">Membrane</keyword>
<dbReference type="InterPro" id="IPR051127">
    <property type="entry name" value="Fungal_SecMet_Regulators"/>
</dbReference>
<evidence type="ECO:0000259" key="6">
    <source>
        <dbReference type="SMART" id="SM00906"/>
    </source>
</evidence>
<sequence length="635" mass="70419">MENIIDFPENTKLPCFLPDRETAQVLVESYFTNTRGLIEVFDKSSFCESVGMIYADPLSASTYSTCHLFLVLALGLLLSAPQPGSREDEIIKKLYGAKQDMAELFFRSAKSMCDPEYGFEDADFWSIQALCLMTVYMLTVSKRNTAYAYLGMAVRSAYALGLHREETMHPLIYPESTQREVRRNLWKTLFILDRFLAASLGRPVAIVEDDCSCKLTTNDDIADLSTVGGNGSESLHFGCLDACVKSCRVIGVTLRVFSKRKISTSVVQDIANMAKYWRRPSLANLTPQQSREGPTSPEQGIAALHANLLSLHSLILLTRQIFIMHNWKLDQQRSGKANPPSNRESHMAKFSEACVVASYQTIHLIQQARGDGYLPQRNPFFIYFLFAASLIVLMNQFNSLYYADTYKQTITDAILTMKYCAEIDPQAERVLEIMESFAQVVETWTKDHSHPAPVLSADLSCLYTRASSSRMSRENGSSAPSVPSPVDPAGSRIGSISHQPPLTSPPLPRPQKASDVFIPTPSVTVPEVVMNGMSTVSSTTPPMAPPLALRPGHITHSPPDVSDEWEFDDLWNNYLQLAPHVSTAPELAHIAPQFLPPSTAVSSDPYESYPLRVDPHIPPSGIRGSVPIYHLSNLG</sequence>
<dbReference type="EMBL" id="JAUEPP010000006">
    <property type="protein sequence ID" value="KAK3340414.1"/>
    <property type="molecule type" value="Genomic_DNA"/>
</dbReference>
<keyword evidence="5" id="KW-1133">Transmembrane helix</keyword>
<dbReference type="RefSeq" id="XP_062679356.1">
    <property type="nucleotide sequence ID" value="XM_062824979.1"/>
</dbReference>
<organism evidence="7 8">
    <name type="scientific">Neurospora tetraspora</name>
    <dbReference type="NCBI Taxonomy" id="94610"/>
    <lineage>
        <taxon>Eukaryota</taxon>
        <taxon>Fungi</taxon>
        <taxon>Dikarya</taxon>
        <taxon>Ascomycota</taxon>
        <taxon>Pezizomycotina</taxon>
        <taxon>Sordariomycetes</taxon>
        <taxon>Sordariomycetidae</taxon>
        <taxon>Sordariales</taxon>
        <taxon>Sordariaceae</taxon>
        <taxon>Neurospora</taxon>
    </lineage>
</organism>
<feature type="compositionally biased region" description="Low complexity" evidence="4">
    <location>
        <begin position="470"/>
        <end position="481"/>
    </location>
</feature>
<gene>
    <name evidence="7" type="ORF">B0H65DRAFT_432090</name>
</gene>
<dbReference type="SMART" id="SM00906">
    <property type="entry name" value="Fungal_trans"/>
    <property type="match status" value="1"/>
</dbReference>
<evidence type="ECO:0000256" key="2">
    <source>
        <dbReference type="ARBA" id="ARBA00023163"/>
    </source>
</evidence>
<evidence type="ECO:0000256" key="4">
    <source>
        <dbReference type="SAM" id="MobiDB-lite"/>
    </source>
</evidence>
<dbReference type="Pfam" id="PF04082">
    <property type="entry name" value="Fungal_trans"/>
    <property type="match status" value="1"/>
</dbReference>
<keyword evidence="3" id="KW-0539">Nucleus</keyword>
<proteinExistence type="predicted"/>
<dbReference type="GO" id="GO:0000981">
    <property type="term" value="F:DNA-binding transcription factor activity, RNA polymerase II-specific"/>
    <property type="evidence" value="ECO:0007669"/>
    <property type="project" value="TreeGrafter"/>
</dbReference>
<dbReference type="GO" id="GO:0008270">
    <property type="term" value="F:zinc ion binding"/>
    <property type="evidence" value="ECO:0007669"/>
    <property type="project" value="InterPro"/>
</dbReference>
<protein>
    <submittedName>
        <fullName evidence="7">Fungal-specific transcription factor domain-containing protein</fullName>
    </submittedName>
</protein>
<dbReference type="GO" id="GO:0005634">
    <property type="term" value="C:nucleus"/>
    <property type="evidence" value="ECO:0007669"/>
    <property type="project" value="TreeGrafter"/>
</dbReference>